<organism evidence="1 2">
    <name type="scientific">Pseudopithomyces chartarum</name>
    <dbReference type="NCBI Taxonomy" id="1892770"/>
    <lineage>
        <taxon>Eukaryota</taxon>
        <taxon>Fungi</taxon>
        <taxon>Dikarya</taxon>
        <taxon>Ascomycota</taxon>
        <taxon>Pezizomycotina</taxon>
        <taxon>Dothideomycetes</taxon>
        <taxon>Pleosporomycetidae</taxon>
        <taxon>Pleosporales</taxon>
        <taxon>Massarineae</taxon>
        <taxon>Didymosphaeriaceae</taxon>
        <taxon>Pseudopithomyces</taxon>
    </lineage>
</organism>
<dbReference type="Proteomes" id="UP001280581">
    <property type="component" value="Unassembled WGS sequence"/>
</dbReference>
<gene>
    <name evidence="1" type="ORF">GRF29_216g92003</name>
</gene>
<protein>
    <submittedName>
        <fullName evidence="1">Uncharacterized protein</fullName>
    </submittedName>
</protein>
<dbReference type="AlphaFoldDB" id="A0AAN6LQX5"/>
<comment type="caution">
    <text evidence="1">The sequence shown here is derived from an EMBL/GenBank/DDBJ whole genome shotgun (WGS) entry which is preliminary data.</text>
</comment>
<reference evidence="1 2" key="1">
    <citation type="submission" date="2021-02" db="EMBL/GenBank/DDBJ databases">
        <title>Genome assembly of Pseudopithomyces chartarum.</title>
        <authorList>
            <person name="Jauregui R."/>
            <person name="Singh J."/>
            <person name="Voisey C."/>
        </authorList>
    </citation>
    <scope>NUCLEOTIDE SEQUENCE [LARGE SCALE GENOMIC DNA]</scope>
    <source>
        <strain evidence="1 2">AGR01</strain>
    </source>
</reference>
<evidence type="ECO:0000313" key="2">
    <source>
        <dbReference type="Proteomes" id="UP001280581"/>
    </source>
</evidence>
<accession>A0AAN6LQX5</accession>
<evidence type="ECO:0000313" key="1">
    <source>
        <dbReference type="EMBL" id="KAK3197408.1"/>
    </source>
</evidence>
<dbReference type="EMBL" id="WVTA01000018">
    <property type="protein sequence ID" value="KAK3197408.1"/>
    <property type="molecule type" value="Genomic_DNA"/>
</dbReference>
<proteinExistence type="predicted"/>
<keyword evidence="2" id="KW-1185">Reference proteome</keyword>
<name>A0AAN6LQX5_9PLEO</name>
<sequence length="256" mass="30145">MYPNHTLRPLLLLLTRRIPKNLHHRLNRRIPPTQHNPHVPSLTPTLLLHPPPKLLIIQYNRQPHHRTRLNHALHAFEHESHRVSYIALRHRVQPRDVTRSRPPSHPTLRLLLKNIPNLRLHFQPHGSLSENYIHGIIRRDQPRARLLYHAPHHLFPLLTRTPAEHHPRSLRFRSFDLTRCADPGHHDVSRYIEFPGCERERLSVVPTAVRHHARAADFFQPVLFYESLYGVEGAADFEGADALVVFGFEEEVEFWR</sequence>